<reference evidence="2" key="1">
    <citation type="submission" date="2017-01" db="EMBL/GenBank/DDBJ databases">
        <authorList>
            <person name="Varghese N."/>
            <person name="Submissions S."/>
        </authorList>
    </citation>
    <scope>NUCLEOTIDE SEQUENCE [LARGE SCALE GENOMIC DNA]</scope>
    <source>
        <strain evidence="2">DSM 21054</strain>
    </source>
</reference>
<sequence length="86" mass="10076">MTTEQIEKFISPEHISKKPVRISFKTRNNVVGLFLDVADFNDLKAKNFWRVVLESNIEDWKKSQNMSLARIFNGAEFTRLAPFNEK</sequence>
<dbReference type="RefSeq" id="WP_076376307.1">
    <property type="nucleotide sequence ID" value="NZ_AP017422.1"/>
</dbReference>
<dbReference type="EMBL" id="FTOR01000001">
    <property type="protein sequence ID" value="SIS75797.1"/>
    <property type="molecule type" value="Genomic_DNA"/>
</dbReference>
<organism evidence="1 2">
    <name type="scientific">Filimonas lacunae</name>
    <dbReference type="NCBI Taxonomy" id="477680"/>
    <lineage>
        <taxon>Bacteria</taxon>
        <taxon>Pseudomonadati</taxon>
        <taxon>Bacteroidota</taxon>
        <taxon>Chitinophagia</taxon>
        <taxon>Chitinophagales</taxon>
        <taxon>Chitinophagaceae</taxon>
        <taxon>Filimonas</taxon>
    </lineage>
</organism>
<accession>A0A173MPM7</accession>
<protein>
    <submittedName>
        <fullName evidence="1">Uncharacterized protein</fullName>
    </submittedName>
</protein>
<proteinExistence type="predicted"/>
<evidence type="ECO:0000313" key="1">
    <source>
        <dbReference type="EMBL" id="SIS75797.1"/>
    </source>
</evidence>
<name>A0A173MPM7_9BACT</name>
<dbReference type="Proteomes" id="UP000186917">
    <property type="component" value="Unassembled WGS sequence"/>
</dbReference>
<keyword evidence="2" id="KW-1185">Reference proteome</keyword>
<gene>
    <name evidence="1" type="ORF">SAMN05421788_1011038</name>
</gene>
<dbReference type="OrthoDB" id="678591at2"/>
<dbReference type="KEGG" id="fln:FLA_5653"/>
<dbReference type="STRING" id="477680.SAMN05421788_1011038"/>
<dbReference type="AlphaFoldDB" id="A0A173MPM7"/>
<evidence type="ECO:0000313" key="2">
    <source>
        <dbReference type="Proteomes" id="UP000186917"/>
    </source>
</evidence>